<comment type="subcellular location">
    <subcellularLocation>
        <location evidence="1">Cell membrane</location>
        <topology evidence="1">Multi-pass membrane protein</topology>
    </subcellularLocation>
</comment>
<feature type="transmembrane region" description="Helical" evidence="6">
    <location>
        <begin position="73"/>
        <end position="98"/>
    </location>
</feature>
<dbReference type="GO" id="GO:0006824">
    <property type="term" value="P:cobalt ion transport"/>
    <property type="evidence" value="ECO:0007669"/>
    <property type="project" value="InterPro"/>
</dbReference>
<reference evidence="7" key="1">
    <citation type="submission" date="2019-11" db="EMBL/GenBank/DDBJ databases">
        <title>Genomic insights into an expanded diversity of filamentous marine cyanobacteria reveals the extraordinary biosynthetic potential of Moorea and Okeania.</title>
        <authorList>
            <person name="Ferreira Leao T."/>
            <person name="Wang M."/>
            <person name="Moss N."/>
            <person name="Da Silva R."/>
            <person name="Sanders J."/>
            <person name="Nurk S."/>
            <person name="Gurevich A."/>
            <person name="Humphrey G."/>
            <person name="Reher R."/>
            <person name="Zhu Q."/>
            <person name="Belda-Ferre P."/>
            <person name="Glukhov E."/>
            <person name="Rex R."/>
            <person name="Dorrestein P.C."/>
            <person name="Knight R."/>
            <person name="Pevzner P."/>
            <person name="Gerwick W.H."/>
            <person name="Gerwick L."/>
        </authorList>
    </citation>
    <scope>NUCLEOTIDE SEQUENCE</scope>
    <source>
        <strain evidence="7">SIO1C4</strain>
    </source>
</reference>
<evidence type="ECO:0000256" key="1">
    <source>
        <dbReference type="ARBA" id="ARBA00004651"/>
    </source>
</evidence>
<proteinExistence type="predicted"/>
<evidence type="ECO:0000256" key="3">
    <source>
        <dbReference type="ARBA" id="ARBA00022692"/>
    </source>
</evidence>
<evidence type="ECO:0000256" key="2">
    <source>
        <dbReference type="ARBA" id="ARBA00022475"/>
    </source>
</evidence>
<name>A0A6B3NA41_9CYAN</name>
<organism evidence="7">
    <name type="scientific">Symploca sp. SIO1C4</name>
    <dbReference type="NCBI Taxonomy" id="2607765"/>
    <lineage>
        <taxon>Bacteria</taxon>
        <taxon>Bacillati</taxon>
        <taxon>Cyanobacteriota</taxon>
        <taxon>Cyanophyceae</taxon>
        <taxon>Coleofasciculales</taxon>
        <taxon>Coleofasciculaceae</taxon>
        <taxon>Symploca</taxon>
    </lineage>
</organism>
<dbReference type="PANTHER" id="PTHR34857:SF2">
    <property type="entry name" value="SLL0384 PROTEIN"/>
    <property type="match status" value="1"/>
</dbReference>
<dbReference type="Pfam" id="PF02361">
    <property type="entry name" value="CbiQ"/>
    <property type="match status" value="1"/>
</dbReference>
<keyword evidence="4 6" id="KW-1133">Transmembrane helix</keyword>
<dbReference type="GO" id="GO:0043190">
    <property type="term" value="C:ATP-binding cassette (ABC) transporter complex"/>
    <property type="evidence" value="ECO:0007669"/>
    <property type="project" value="InterPro"/>
</dbReference>
<dbReference type="AlphaFoldDB" id="A0A6B3NA41"/>
<dbReference type="NCBIfam" id="TIGR02454">
    <property type="entry name" value="ECF_T_CbiQ"/>
    <property type="match status" value="1"/>
</dbReference>
<accession>A0A6B3NA41</accession>
<keyword evidence="2" id="KW-1003">Cell membrane</keyword>
<gene>
    <name evidence="7" type="primary">cbiQ</name>
    <name evidence="7" type="ORF">F6J89_07520</name>
</gene>
<dbReference type="InterPro" id="IPR051611">
    <property type="entry name" value="ECF_transporter_component"/>
</dbReference>
<dbReference type="InterPro" id="IPR003339">
    <property type="entry name" value="ABC/ECF_trnsptr_transmembrane"/>
</dbReference>
<feature type="transmembrane region" description="Helical" evidence="6">
    <location>
        <begin position="104"/>
        <end position="128"/>
    </location>
</feature>
<dbReference type="CDD" id="cd16914">
    <property type="entry name" value="EcfT"/>
    <property type="match status" value="1"/>
</dbReference>
<evidence type="ECO:0000256" key="4">
    <source>
        <dbReference type="ARBA" id="ARBA00022989"/>
    </source>
</evidence>
<evidence type="ECO:0000313" key="7">
    <source>
        <dbReference type="EMBL" id="NER27472.1"/>
    </source>
</evidence>
<protein>
    <submittedName>
        <fullName evidence="7">Cobalt ECF transporter T component CbiQ</fullName>
    </submittedName>
</protein>
<evidence type="ECO:0000256" key="5">
    <source>
        <dbReference type="ARBA" id="ARBA00023136"/>
    </source>
</evidence>
<sequence>MKHGLDAYANLDSPIHHWEPRYKLVALLSLIFAFSFVQKLSLLPAMIIVTITLYKISQLPASFLFTRLRYPGFFLASIALLLPFSVGSEVIFQIGFLAVREEGVLSLVLVVTRFLCILTVSLIIFGTAPFFTHIKAMRSLGLPAILADMTLLSYRYIEQLADDLVKMKRAMQLRGFRPTNFNLRNLRILASLAGTLLVRSYEQSERVYRAMILRGYGYAPQNISGHREVLGKPSNTANWRSVIALLLSLLIAFGFVLAEILF</sequence>
<keyword evidence="3 6" id="KW-0812">Transmembrane</keyword>
<keyword evidence="5 6" id="KW-0472">Membrane</keyword>
<comment type="caution">
    <text evidence="7">The sequence shown here is derived from an EMBL/GenBank/DDBJ whole genome shotgun (WGS) entry which is preliminary data.</text>
</comment>
<dbReference type="InterPro" id="IPR012809">
    <property type="entry name" value="ECF_CbiQ"/>
</dbReference>
<evidence type="ECO:0000256" key="6">
    <source>
        <dbReference type="SAM" id="Phobius"/>
    </source>
</evidence>
<dbReference type="EMBL" id="JAAHFQ010000103">
    <property type="protein sequence ID" value="NER27472.1"/>
    <property type="molecule type" value="Genomic_DNA"/>
</dbReference>
<feature type="transmembrane region" description="Helical" evidence="6">
    <location>
        <begin position="242"/>
        <end position="261"/>
    </location>
</feature>
<dbReference type="PANTHER" id="PTHR34857">
    <property type="entry name" value="SLL0384 PROTEIN"/>
    <property type="match status" value="1"/>
</dbReference>